<evidence type="ECO:0000256" key="1">
    <source>
        <dbReference type="ARBA" id="ARBA00022737"/>
    </source>
</evidence>
<sequence>MLRRVLVLTGFYVTLTLDLIELVQGRTTESPLDRLQGPIFISEPPSSLAFANSKGSLVPCTAFGRPAPVLDWVRSDGSSVESIYNILEILPNNTLYFHPFEQEKFMINVHDQTYRCTASNEAGSVISRSMSVKAVLVEQYRSYNLQLSDVWAQISGTAIFRCVINPVFAKEYIKVVRWTQGTKRIKGDRVSILSDGELHIRDIRAEDRFTPYACVAKNILTGEEKSSDVAYLHTHEAPAALSSPKIIDTADSITVEEGGNAELPCVGTSNPLPTYRWLKDGKIVHIDNYHYKQNGGNLLVLSARVSDSGYYICNISNKLASLVARIDPPSQVVDSGQSASFNCSVSGHPIKSIKWFKNGQQIQKSDPHYYIQSETLLQIDEINRQDQGMYQCIISNDGDNSQATSQLLIGAAHPTFIDKFVDQYVQTGQRTSLRCSATGTPTPNITWTLDDGPIPDDPNIRVGSTVSILGDVVSYVNISSIKIVLGGEYKCLVVNEVGYIEHKGRVNVYDGYTLPQNHLQKVINGTLTIEKVQKLHDTGEYVCIARNSDDQGMSRSVFIKPPVIDSFHFPRKKQGDRIVVSCVKLGTFTSMLVIGDASPRHNGNYTCLASNAAASINYTSPLHVDVPPRWVIEPSDQYVVLKKGVSLDCLTAGTPEPQITWKKARGNRPGNYRLIEYVSSDDETSTDHLQKLSNGTLVIHNAVESDHGYYLCHSTNGVGLGLSKVIFLTVHIPARFDAPSKNYTIRKGKNLTMDCQAIGDKPLSVSWSFNAQSLTPRQSNRREISTVITNRGKLSQLSLRPSTREDTGFYVCTAKNKFGVGVLPMRLTVLGVWQGVLPNITVTSSKLKATITKLHPSYVYHVRVIANNSIGYSRPSVVLEVRMDEESPSGPPENVKVKAIGSEKLKIVWMPPKPESRNGLIKGYYIGYKETKSPYSFIYEPKVVDGKFTPELTIEKLKKFTEYTVHVQAYNDQGRGPSSKDTTVYTLEDVPSQPPKGVQASSINSQSIKVLWSPPPRFTLHGILQGYKIIYKPVRHDEDESDADTVTTNELGWTLTGLAKFTNYSLQVLAYTRKGEGVRSSPIYVRTMQDKPERPADIKALPVNSSSILVAWKSPLHKNGILTKYSLYYQNSSKDSLEIKLEIPSSYSNHRFVNLSVHMEYSWSQDCQFFRSYDGTMATYSKTPLFSCRKPHTISHMDSQTRDRIKLMNNGSLHIEAIVGSDAANYTCRATNIYGSDEITFAVSVQEHSVEIDVYSVLYLLFMYFLFFSVFLYDLYRMFKLFLL</sequence>
<dbReference type="InterPro" id="IPR003961">
    <property type="entry name" value="FN3_dom"/>
</dbReference>
<feature type="domain" description="Fibronectin type-III" evidence="6">
    <location>
        <begin position="994"/>
        <end position="1090"/>
    </location>
</feature>
<evidence type="ECO:0000256" key="4">
    <source>
        <dbReference type="SAM" id="SignalP"/>
    </source>
</evidence>
<feature type="domain" description="Ig-like" evidence="5">
    <location>
        <begin position="414"/>
        <end position="560"/>
    </location>
</feature>
<dbReference type="InterPro" id="IPR003599">
    <property type="entry name" value="Ig_sub"/>
</dbReference>
<keyword evidence="3" id="KW-0812">Transmembrane</keyword>
<dbReference type="InterPro" id="IPR007110">
    <property type="entry name" value="Ig-like_dom"/>
</dbReference>
<dbReference type="EMBL" id="JARBDR010000328">
    <property type="protein sequence ID" value="KAJ8316349.1"/>
    <property type="molecule type" value="Genomic_DNA"/>
</dbReference>
<feature type="domain" description="Fibronectin type-III" evidence="6">
    <location>
        <begin position="891"/>
        <end position="989"/>
    </location>
</feature>
<dbReference type="CDD" id="cd00096">
    <property type="entry name" value="Ig"/>
    <property type="match status" value="1"/>
</dbReference>
<feature type="domain" description="Ig-like" evidence="5">
    <location>
        <begin position="628"/>
        <end position="729"/>
    </location>
</feature>
<dbReference type="SMART" id="SM00060">
    <property type="entry name" value="FN3"/>
    <property type="match status" value="4"/>
</dbReference>
<dbReference type="InterPro" id="IPR013098">
    <property type="entry name" value="Ig_I-set"/>
</dbReference>
<accession>A0ABQ9FGD2</accession>
<dbReference type="SUPFAM" id="SSF48726">
    <property type="entry name" value="Immunoglobulin"/>
    <property type="match status" value="9"/>
</dbReference>
<keyword evidence="8" id="KW-1185">Reference proteome</keyword>
<dbReference type="PROSITE" id="PS50835">
    <property type="entry name" value="IG_LIKE"/>
    <property type="match status" value="7"/>
</dbReference>
<keyword evidence="3" id="KW-0472">Membrane</keyword>
<evidence type="ECO:0008006" key="9">
    <source>
        <dbReference type="Google" id="ProtNLM"/>
    </source>
</evidence>
<feature type="domain" description="Ig-like" evidence="5">
    <location>
        <begin position="320"/>
        <end position="409"/>
    </location>
</feature>
<keyword evidence="2" id="KW-0393">Immunoglobulin domain</keyword>
<dbReference type="SMART" id="SM00409">
    <property type="entry name" value="IG"/>
    <property type="match status" value="8"/>
</dbReference>
<evidence type="ECO:0000256" key="2">
    <source>
        <dbReference type="ARBA" id="ARBA00023319"/>
    </source>
</evidence>
<dbReference type="Gene3D" id="2.60.40.10">
    <property type="entry name" value="Immunoglobulins"/>
    <property type="match status" value="13"/>
</dbReference>
<dbReference type="Pfam" id="PF07679">
    <property type="entry name" value="I-set"/>
    <property type="match status" value="3"/>
</dbReference>
<dbReference type="CDD" id="cd00063">
    <property type="entry name" value="FN3"/>
    <property type="match status" value="4"/>
</dbReference>
<dbReference type="PANTHER" id="PTHR10075">
    <property type="entry name" value="BASIGIN RELATED"/>
    <property type="match status" value="1"/>
</dbReference>
<dbReference type="Proteomes" id="UP001217089">
    <property type="component" value="Unassembled WGS sequence"/>
</dbReference>
<dbReference type="Pfam" id="PF13927">
    <property type="entry name" value="Ig_3"/>
    <property type="match status" value="2"/>
</dbReference>
<dbReference type="SMART" id="SM00408">
    <property type="entry name" value="IGc2"/>
    <property type="match status" value="9"/>
</dbReference>
<evidence type="ECO:0000259" key="6">
    <source>
        <dbReference type="PROSITE" id="PS50853"/>
    </source>
</evidence>
<dbReference type="PROSITE" id="PS50853">
    <property type="entry name" value="FN3"/>
    <property type="match status" value="3"/>
</dbReference>
<dbReference type="Pfam" id="PF00041">
    <property type="entry name" value="fn3"/>
    <property type="match status" value="3"/>
</dbReference>
<dbReference type="InterPro" id="IPR036116">
    <property type="entry name" value="FN3_sf"/>
</dbReference>
<evidence type="ECO:0000256" key="3">
    <source>
        <dbReference type="SAM" id="Phobius"/>
    </source>
</evidence>
<feature type="domain" description="Ig-like" evidence="5">
    <location>
        <begin position="1160"/>
        <end position="1246"/>
    </location>
</feature>
<dbReference type="PANTHER" id="PTHR10075:SF14">
    <property type="entry name" value="CELL ADHESION MOLECULE DSCAM2-RELATED"/>
    <property type="match status" value="1"/>
</dbReference>
<dbReference type="InterPro" id="IPR036179">
    <property type="entry name" value="Ig-like_dom_sf"/>
</dbReference>
<dbReference type="InterPro" id="IPR003598">
    <property type="entry name" value="Ig_sub2"/>
</dbReference>
<feature type="chain" id="PRO_5045239395" description="Down syndrome cell adhesion molecule" evidence="4">
    <location>
        <begin position="26"/>
        <end position="1284"/>
    </location>
</feature>
<organism evidence="7 8">
    <name type="scientific">Tegillarca granosa</name>
    <name type="common">Malaysian cockle</name>
    <name type="synonym">Anadara granosa</name>
    <dbReference type="NCBI Taxonomy" id="220873"/>
    <lineage>
        <taxon>Eukaryota</taxon>
        <taxon>Metazoa</taxon>
        <taxon>Spiralia</taxon>
        <taxon>Lophotrochozoa</taxon>
        <taxon>Mollusca</taxon>
        <taxon>Bivalvia</taxon>
        <taxon>Autobranchia</taxon>
        <taxon>Pteriomorphia</taxon>
        <taxon>Arcoida</taxon>
        <taxon>Arcoidea</taxon>
        <taxon>Arcidae</taxon>
        <taxon>Tegillarca</taxon>
    </lineage>
</organism>
<keyword evidence="1" id="KW-0677">Repeat</keyword>
<feature type="domain" description="Ig-like" evidence="5">
    <location>
        <begin position="244"/>
        <end position="317"/>
    </location>
</feature>
<evidence type="ECO:0000259" key="5">
    <source>
        <dbReference type="PROSITE" id="PS50835"/>
    </source>
</evidence>
<feature type="signal peptide" evidence="4">
    <location>
        <begin position="1"/>
        <end position="25"/>
    </location>
</feature>
<comment type="caution">
    <text evidence="7">The sequence shown here is derived from an EMBL/GenBank/DDBJ whole genome shotgun (WGS) entry which is preliminary data.</text>
</comment>
<feature type="domain" description="Ig-like" evidence="5">
    <location>
        <begin position="733"/>
        <end position="828"/>
    </location>
</feature>
<feature type="domain" description="Fibronectin type-III" evidence="6">
    <location>
        <begin position="1094"/>
        <end position="1191"/>
    </location>
</feature>
<name>A0ABQ9FGD2_TEGGR</name>
<feature type="domain" description="Ig-like" evidence="5">
    <location>
        <begin position="38"/>
        <end position="131"/>
    </location>
</feature>
<evidence type="ECO:0000313" key="7">
    <source>
        <dbReference type="EMBL" id="KAJ8316349.1"/>
    </source>
</evidence>
<keyword evidence="3" id="KW-1133">Transmembrane helix</keyword>
<protein>
    <recommendedName>
        <fullName evidence="9">Down syndrome cell adhesion molecule</fullName>
    </recommendedName>
</protein>
<gene>
    <name evidence="7" type="ORF">KUTeg_006363</name>
</gene>
<feature type="transmembrane region" description="Helical" evidence="3">
    <location>
        <begin position="1254"/>
        <end position="1276"/>
    </location>
</feature>
<keyword evidence="4" id="KW-0732">Signal</keyword>
<dbReference type="InterPro" id="IPR013783">
    <property type="entry name" value="Ig-like_fold"/>
</dbReference>
<proteinExistence type="predicted"/>
<reference evidence="7 8" key="1">
    <citation type="submission" date="2022-12" db="EMBL/GenBank/DDBJ databases">
        <title>Chromosome-level genome of Tegillarca granosa.</title>
        <authorList>
            <person name="Kim J."/>
        </authorList>
    </citation>
    <scope>NUCLEOTIDE SEQUENCE [LARGE SCALE GENOMIC DNA]</scope>
    <source>
        <strain evidence="7">Teg-2019</strain>
        <tissue evidence="7">Adductor muscle</tissue>
    </source>
</reference>
<evidence type="ECO:0000313" key="8">
    <source>
        <dbReference type="Proteomes" id="UP001217089"/>
    </source>
</evidence>
<dbReference type="SUPFAM" id="SSF49265">
    <property type="entry name" value="Fibronectin type III"/>
    <property type="match status" value="2"/>
</dbReference>